<feature type="transmembrane region" description="Helical" evidence="1">
    <location>
        <begin position="395"/>
        <end position="413"/>
    </location>
</feature>
<keyword evidence="3" id="KW-1185">Reference proteome</keyword>
<keyword evidence="1" id="KW-0472">Membrane</keyword>
<name>A0ABT0RMC3_9SPHN</name>
<evidence type="ECO:0000256" key="1">
    <source>
        <dbReference type="SAM" id="Phobius"/>
    </source>
</evidence>
<feature type="transmembrane region" description="Helical" evidence="1">
    <location>
        <begin position="372"/>
        <end position="389"/>
    </location>
</feature>
<dbReference type="RefSeq" id="WP_249847778.1">
    <property type="nucleotide sequence ID" value="NZ_JAMGBD010000001.1"/>
</dbReference>
<feature type="transmembrane region" description="Helical" evidence="1">
    <location>
        <begin position="285"/>
        <end position="304"/>
    </location>
</feature>
<sequence>MEKLKQVFDRRWRLLLLIAWALFCAWLIYSRWNYIRGFILTDTDDNMRMSQVRAWMNGQGWFDLRQYKMNTPYGINIHWSRLVDLPIAGLILLGRLFITGPHAEQMAVAVAPLIPLALMMTSLSLIIRRLVAPAAWPLAIGCLFFAGSTMGMFQPTRIDHHNWQLALLALGCAGIADKKRARGGVVLGIATALSLSIGLEMLIYLALGGVTLVLFWIFDRDERRRLATYAVTLAGGTALGFLVFASYANRGPVCDALSPVWMSDALLGGALLLCLASWSPVKWQIRLGAAAAAGIAIAAFHALAWPHCLSRLEGASPELYKLWLSHVREARPIYAHGWRTATFTLALPIAGAIGWALLVWEARRDWSRLLKVAGVALSAIAATLLLFWQTRTGPAAQMLAIPGAVALVWTWAPRAFASNNTIVRVFGTTLIVLGGLGAAAPIILDQIPDKTQTPRDKKIGLANNLCPSLWAMKPVAQQPQGIVFTFGDLAPRLITVTHHYSITGPYHRNGTQIIDMMHAFMWSPDQAHAIIKKYRSDYVLVCPMMSQSTLFKSDAPNGFYSQLDKGKIPAWLQPIDLGKGSPLKMWKVVG</sequence>
<feature type="transmembrane region" description="Helical" evidence="1">
    <location>
        <begin position="134"/>
        <end position="153"/>
    </location>
</feature>
<feature type="transmembrane region" description="Helical" evidence="1">
    <location>
        <begin position="201"/>
        <end position="219"/>
    </location>
</feature>
<evidence type="ECO:0000313" key="3">
    <source>
        <dbReference type="Proteomes" id="UP001165363"/>
    </source>
</evidence>
<feature type="transmembrane region" description="Helical" evidence="1">
    <location>
        <begin position="106"/>
        <end position="127"/>
    </location>
</feature>
<accession>A0ABT0RMC3</accession>
<evidence type="ECO:0000313" key="2">
    <source>
        <dbReference type="EMBL" id="MCL6683735.1"/>
    </source>
</evidence>
<dbReference type="Proteomes" id="UP001165363">
    <property type="component" value="Unassembled WGS sequence"/>
</dbReference>
<protein>
    <submittedName>
        <fullName evidence="2">AcrB/AcrD/AcrF family protein</fullName>
    </submittedName>
</protein>
<feature type="transmembrane region" description="Helical" evidence="1">
    <location>
        <begin position="260"/>
        <end position="278"/>
    </location>
</feature>
<organism evidence="2 3">
    <name type="scientific">Sphingomonas alba</name>
    <dbReference type="NCBI Taxonomy" id="2908208"/>
    <lineage>
        <taxon>Bacteria</taxon>
        <taxon>Pseudomonadati</taxon>
        <taxon>Pseudomonadota</taxon>
        <taxon>Alphaproteobacteria</taxon>
        <taxon>Sphingomonadales</taxon>
        <taxon>Sphingomonadaceae</taxon>
        <taxon>Sphingomonas</taxon>
    </lineage>
</organism>
<feature type="transmembrane region" description="Helical" evidence="1">
    <location>
        <begin position="425"/>
        <end position="444"/>
    </location>
</feature>
<feature type="transmembrane region" description="Helical" evidence="1">
    <location>
        <begin position="12"/>
        <end position="29"/>
    </location>
</feature>
<feature type="transmembrane region" description="Helical" evidence="1">
    <location>
        <begin position="341"/>
        <end position="360"/>
    </location>
</feature>
<proteinExistence type="predicted"/>
<keyword evidence="1" id="KW-0812">Transmembrane</keyword>
<comment type="caution">
    <text evidence="2">The sequence shown here is derived from an EMBL/GenBank/DDBJ whole genome shotgun (WGS) entry which is preliminary data.</text>
</comment>
<gene>
    <name evidence="2" type="ORF">LZ536_07460</name>
</gene>
<reference evidence="2" key="1">
    <citation type="submission" date="2022-05" db="EMBL/GenBank/DDBJ databases">
        <authorList>
            <person name="Jo J.-H."/>
            <person name="Im W.-T."/>
        </authorList>
    </citation>
    <scope>NUCLEOTIDE SEQUENCE</scope>
    <source>
        <strain evidence="2">SE158</strain>
    </source>
</reference>
<feature type="transmembrane region" description="Helical" evidence="1">
    <location>
        <begin position="226"/>
        <end position="248"/>
    </location>
</feature>
<keyword evidence="1" id="KW-1133">Transmembrane helix</keyword>
<dbReference type="EMBL" id="JAMGBD010000001">
    <property type="protein sequence ID" value="MCL6683735.1"/>
    <property type="molecule type" value="Genomic_DNA"/>
</dbReference>